<dbReference type="GeneID" id="89923274"/>
<organism evidence="1 2">
    <name type="scientific">Saxophila tyrrhenica</name>
    <dbReference type="NCBI Taxonomy" id="1690608"/>
    <lineage>
        <taxon>Eukaryota</taxon>
        <taxon>Fungi</taxon>
        <taxon>Dikarya</taxon>
        <taxon>Ascomycota</taxon>
        <taxon>Pezizomycotina</taxon>
        <taxon>Dothideomycetes</taxon>
        <taxon>Dothideomycetidae</taxon>
        <taxon>Mycosphaerellales</taxon>
        <taxon>Extremaceae</taxon>
        <taxon>Saxophila</taxon>
    </lineage>
</organism>
<dbReference type="AlphaFoldDB" id="A0AAV9PLM3"/>
<keyword evidence="2" id="KW-1185">Reference proteome</keyword>
<dbReference type="RefSeq" id="XP_064661941.1">
    <property type="nucleotide sequence ID" value="XM_064799186.1"/>
</dbReference>
<proteinExistence type="predicted"/>
<dbReference type="Proteomes" id="UP001337655">
    <property type="component" value="Unassembled WGS sequence"/>
</dbReference>
<dbReference type="InterPro" id="IPR036188">
    <property type="entry name" value="FAD/NAD-bd_sf"/>
</dbReference>
<evidence type="ECO:0000313" key="2">
    <source>
        <dbReference type="Proteomes" id="UP001337655"/>
    </source>
</evidence>
<accession>A0AAV9PLM3</accession>
<name>A0AAV9PLM3_9PEZI</name>
<sequence>MAMILSAPCHPSTKFRQITGRTTLAQPEPEDMEQIEIYDILIIGARPCGLATAARLKEKHPSALFTDEEQRRYSWIQRHAQRASASYKWTGKIRSGSGGLAHEPPSVLVFDSSADQWIVKWKTPFAALEVEHLRNRDALLAFVHRHGRAEELQEIVGRVGKENSKHQRKSRRRARNAGTSAIVEINERDREDYFAPSARCFHDFCEASKERYHLNRQPISQETVQTIDYLSIDSQQKLFECKHLLGDIMPAL</sequence>
<evidence type="ECO:0000313" key="1">
    <source>
        <dbReference type="EMBL" id="KAK5173246.1"/>
    </source>
</evidence>
<reference evidence="1 2" key="1">
    <citation type="submission" date="2023-08" db="EMBL/GenBank/DDBJ databases">
        <title>Black Yeasts Isolated from many extreme environments.</title>
        <authorList>
            <person name="Coleine C."/>
            <person name="Stajich J.E."/>
            <person name="Selbmann L."/>
        </authorList>
    </citation>
    <scope>NUCLEOTIDE SEQUENCE [LARGE SCALE GENOMIC DNA]</scope>
    <source>
        <strain evidence="1 2">CCFEE 5935</strain>
    </source>
</reference>
<comment type="caution">
    <text evidence="1">The sequence shown here is derived from an EMBL/GenBank/DDBJ whole genome shotgun (WGS) entry which is preliminary data.</text>
</comment>
<gene>
    <name evidence="1" type="ORF">LTR77_001927</name>
</gene>
<dbReference type="SUPFAM" id="SSF51905">
    <property type="entry name" value="FAD/NAD(P)-binding domain"/>
    <property type="match status" value="1"/>
</dbReference>
<protein>
    <submittedName>
        <fullName evidence="1">Uncharacterized protein</fullName>
    </submittedName>
</protein>
<dbReference type="PANTHER" id="PTHR38663:SF1">
    <property type="entry name" value="L-ORNITHINE N(5)-MONOOXYGENASE"/>
    <property type="match status" value="1"/>
</dbReference>
<dbReference type="PANTHER" id="PTHR38663">
    <property type="match status" value="1"/>
</dbReference>
<dbReference type="EMBL" id="JAVRRT010000003">
    <property type="protein sequence ID" value="KAK5173246.1"/>
    <property type="molecule type" value="Genomic_DNA"/>
</dbReference>